<comment type="cofactor">
    <cofactor evidence="1">
        <name>Zn(2+)</name>
        <dbReference type="ChEBI" id="CHEBI:29105"/>
    </cofactor>
    <text evidence="1">Binds 1 zinc ion per subunit.</text>
</comment>
<accession>A0ABZ2M5C5</accession>
<feature type="binding site" evidence="1">
    <location>
        <position position="214"/>
    </location>
    <ligand>
        <name>Zn(2+)</name>
        <dbReference type="ChEBI" id="CHEBI:29105"/>
        <note>catalytic</note>
    </ligand>
</feature>
<evidence type="ECO:0000256" key="1">
    <source>
        <dbReference type="PROSITE-ProRule" id="PRU01211"/>
    </source>
</evidence>
<comment type="caution">
    <text evidence="1">Lacks conserved residue(s) required for the propagation of feature annotation.</text>
</comment>
<organism evidence="4 5">
    <name type="scientific">Pendulispora albinea</name>
    <dbReference type="NCBI Taxonomy" id="2741071"/>
    <lineage>
        <taxon>Bacteria</taxon>
        <taxon>Pseudomonadati</taxon>
        <taxon>Myxococcota</taxon>
        <taxon>Myxococcia</taxon>
        <taxon>Myxococcales</taxon>
        <taxon>Sorangiineae</taxon>
        <taxon>Pendulisporaceae</taxon>
        <taxon>Pendulispora</taxon>
    </lineage>
</organism>
<reference evidence="4 5" key="1">
    <citation type="submission" date="2021-12" db="EMBL/GenBank/DDBJ databases">
        <title>Discovery of the Pendulisporaceae a myxobacterial family with distinct sporulation behavior and unique specialized metabolism.</title>
        <authorList>
            <person name="Garcia R."/>
            <person name="Popoff A."/>
            <person name="Bader C.D."/>
            <person name="Loehr J."/>
            <person name="Walesch S."/>
            <person name="Walt C."/>
            <person name="Boldt J."/>
            <person name="Bunk B."/>
            <person name="Haeckl F.J.F.P.J."/>
            <person name="Gunesch A.P."/>
            <person name="Birkelbach J."/>
            <person name="Nuebel U."/>
            <person name="Pietschmann T."/>
            <person name="Bach T."/>
            <person name="Mueller R."/>
        </authorList>
    </citation>
    <scope>NUCLEOTIDE SEQUENCE [LARGE SCALE GENOMIC DNA]</scope>
    <source>
        <strain evidence="4 5">MSr11954</strain>
    </source>
</reference>
<feature type="binding site" evidence="1">
    <location>
        <position position="204"/>
    </location>
    <ligand>
        <name>Zn(2+)</name>
        <dbReference type="ChEBI" id="CHEBI:29105"/>
        <note>catalytic</note>
    </ligand>
</feature>
<dbReference type="CDD" id="cd04280">
    <property type="entry name" value="ZnMc_astacin_like"/>
    <property type="match status" value="1"/>
</dbReference>
<dbReference type="InterPro" id="IPR001506">
    <property type="entry name" value="Peptidase_M12A"/>
</dbReference>
<keyword evidence="1" id="KW-0378">Hydrolase</keyword>
<evidence type="ECO:0000256" key="2">
    <source>
        <dbReference type="SAM" id="SignalP"/>
    </source>
</evidence>
<dbReference type="PRINTS" id="PR00480">
    <property type="entry name" value="ASTACIN"/>
</dbReference>
<sequence length="301" mass="31896">MRYFLPLIGVLALGAPACAGETSEVPAPHGDDSATTAEAIALESAMTKDAPVKNGYFAVGNEERVQPIAYSVVGDLAVFEGDIILGHVSEVEAVSEGAAAKRGSGDVAPLGVGLPAGRRRWAKKTVAYTIDSGLPNQARVTSAIQHWRDKTDIEFVQRTSANASSYPDYVTFVKGSGCSSAVGRSGGKQVINLADGCSTGAAIHEIGHAVGLWHEQSREDRDTYVTIKWENIEAGMEHNFDRHVSDGDDLGAYDFNSIMHYGKTAFSKNGQPTIVTKNGQAIGQRTGLSTGDLNAVKILYP</sequence>
<name>A0ABZ2M5C5_9BACT</name>
<dbReference type="EMBL" id="CP089984">
    <property type="protein sequence ID" value="WXB16887.1"/>
    <property type="molecule type" value="Genomic_DNA"/>
</dbReference>
<keyword evidence="1" id="KW-0862">Zinc</keyword>
<keyword evidence="1" id="KW-0645">Protease</keyword>
<dbReference type="Gene3D" id="3.40.390.10">
    <property type="entry name" value="Collagenase (Catalytic Domain)"/>
    <property type="match status" value="1"/>
</dbReference>
<keyword evidence="5" id="KW-1185">Reference proteome</keyword>
<evidence type="ECO:0000313" key="4">
    <source>
        <dbReference type="EMBL" id="WXB16887.1"/>
    </source>
</evidence>
<dbReference type="NCBIfam" id="NF045530">
    <property type="entry name" value="LegP"/>
    <property type="match status" value="1"/>
</dbReference>
<evidence type="ECO:0000313" key="5">
    <source>
        <dbReference type="Proteomes" id="UP001370348"/>
    </source>
</evidence>
<dbReference type="SMART" id="SM00235">
    <property type="entry name" value="ZnMc"/>
    <property type="match status" value="1"/>
</dbReference>
<dbReference type="PROSITE" id="PS51864">
    <property type="entry name" value="ASTACIN"/>
    <property type="match status" value="1"/>
</dbReference>
<dbReference type="PANTHER" id="PTHR10127:SF850">
    <property type="entry name" value="METALLOENDOPEPTIDASE"/>
    <property type="match status" value="1"/>
</dbReference>
<feature type="active site" evidence="1">
    <location>
        <position position="205"/>
    </location>
</feature>
<keyword evidence="2" id="KW-0732">Signal</keyword>
<dbReference type="PANTHER" id="PTHR10127">
    <property type="entry name" value="DISCOIDIN, CUB, EGF, LAMININ , AND ZINC METALLOPROTEASE DOMAIN CONTAINING"/>
    <property type="match status" value="1"/>
</dbReference>
<dbReference type="InterPro" id="IPR006026">
    <property type="entry name" value="Peptidase_Metallo"/>
</dbReference>
<keyword evidence="1" id="KW-0482">Metalloprotease</keyword>
<dbReference type="RefSeq" id="WP_394826517.1">
    <property type="nucleotide sequence ID" value="NZ_CP089984.1"/>
</dbReference>
<proteinExistence type="predicted"/>
<evidence type="ECO:0000259" key="3">
    <source>
        <dbReference type="PROSITE" id="PS51864"/>
    </source>
</evidence>
<feature type="signal peptide" evidence="2">
    <location>
        <begin position="1"/>
        <end position="19"/>
    </location>
</feature>
<feature type="chain" id="PRO_5046213416" evidence="2">
    <location>
        <begin position="20"/>
        <end position="301"/>
    </location>
</feature>
<gene>
    <name evidence="4" type="ORF">LZC94_06345</name>
</gene>
<dbReference type="Pfam" id="PF01400">
    <property type="entry name" value="Astacin"/>
    <property type="match status" value="1"/>
</dbReference>
<dbReference type="SUPFAM" id="SSF55486">
    <property type="entry name" value="Metalloproteases ('zincins'), catalytic domain"/>
    <property type="match status" value="1"/>
</dbReference>
<dbReference type="Proteomes" id="UP001370348">
    <property type="component" value="Chromosome"/>
</dbReference>
<feature type="binding site" evidence="1">
    <location>
        <position position="208"/>
    </location>
    <ligand>
        <name>Zn(2+)</name>
        <dbReference type="ChEBI" id="CHEBI:29105"/>
        <note>catalytic</note>
    </ligand>
</feature>
<feature type="domain" description="Peptidase M12A" evidence="3">
    <location>
        <begin position="112"/>
        <end position="301"/>
    </location>
</feature>
<dbReference type="InterPro" id="IPR024079">
    <property type="entry name" value="MetalloPept_cat_dom_sf"/>
</dbReference>
<keyword evidence="1" id="KW-0479">Metal-binding</keyword>
<dbReference type="InterPro" id="IPR034035">
    <property type="entry name" value="Astacin-like_dom"/>
</dbReference>
<protein>
    <submittedName>
        <fullName evidence="4">M12 family metallopeptidase</fullName>
    </submittedName>
</protein>